<gene>
    <name evidence="1" type="ORF">L9F63_001052</name>
</gene>
<reference evidence="1" key="1">
    <citation type="journal article" date="2023" name="IScience">
        <title>Live-bearing cockroach genome reveals convergent evolutionary mechanisms linked to viviparity in insects and beyond.</title>
        <authorList>
            <person name="Fouks B."/>
            <person name="Harrison M.C."/>
            <person name="Mikhailova A.A."/>
            <person name="Marchal E."/>
            <person name="English S."/>
            <person name="Carruthers M."/>
            <person name="Jennings E.C."/>
            <person name="Chiamaka E.L."/>
            <person name="Frigard R.A."/>
            <person name="Pippel M."/>
            <person name="Attardo G.M."/>
            <person name="Benoit J.B."/>
            <person name="Bornberg-Bauer E."/>
            <person name="Tobe S.S."/>
        </authorList>
    </citation>
    <scope>NUCLEOTIDE SEQUENCE</scope>
    <source>
        <strain evidence="1">Stay&amp;Tobe</strain>
    </source>
</reference>
<feature type="non-terminal residue" evidence="1">
    <location>
        <position position="118"/>
    </location>
</feature>
<evidence type="ECO:0000313" key="1">
    <source>
        <dbReference type="EMBL" id="KAJ9600772.1"/>
    </source>
</evidence>
<accession>A0AAD8AKJ6</accession>
<dbReference type="AlphaFoldDB" id="A0AAD8AKJ6"/>
<sequence length="118" mass="13979">NRENYYIKIHEWLIKLGLMNPICPFVNLHGSRCEIFIIMLTIPAMNSPQNLISDTLYAETLVYRIPSMRKHIGYPLCGNVYRIRSMQKRISDTIYAETYRIRSMQKRISDTIYAETCR</sequence>
<organism evidence="1 2">
    <name type="scientific">Diploptera punctata</name>
    <name type="common">Pacific beetle cockroach</name>
    <dbReference type="NCBI Taxonomy" id="6984"/>
    <lineage>
        <taxon>Eukaryota</taxon>
        <taxon>Metazoa</taxon>
        <taxon>Ecdysozoa</taxon>
        <taxon>Arthropoda</taxon>
        <taxon>Hexapoda</taxon>
        <taxon>Insecta</taxon>
        <taxon>Pterygota</taxon>
        <taxon>Neoptera</taxon>
        <taxon>Polyneoptera</taxon>
        <taxon>Dictyoptera</taxon>
        <taxon>Blattodea</taxon>
        <taxon>Blaberoidea</taxon>
        <taxon>Blaberidae</taxon>
        <taxon>Diplopterinae</taxon>
        <taxon>Diploptera</taxon>
    </lineage>
</organism>
<name>A0AAD8AKJ6_DIPPU</name>
<evidence type="ECO:0000313" key="2">
    <source>
        <dbReference type="Proteomes" id="UP001233999"/>
    </source>
</evidence>
<protein>
    <submittedName>
        <fullName evidence="1">Uncharacterized protein</fullName>
    </submittedName>
</protein>
<keyword evidence="2" id="KW-1185">Reference proteome</keyword>
<comment type="caution">
    <text evidence="1">The sequence shown here is derived from an EMBL/GenBank/DDBJ whole genome shotgun (WGS) entry which is preliminary data.</text>
</comment>
<dbReference type="EMBL" id="JASPKZ010000046">
    <property type="protein sequence ID" value="KAJ9600772.1"/>
    <property type="molecule type" value="Genomic_DNA"/>
</dbReference>
<proteinExistence type="predicted"/>
<feature type="non-terminal residue" evidence="1">
    <location>
        <position position="1"/>
    </location>
</feature>
<dbReference type="Proteomes" id="UP001233999">
    <property type="component" value="Unassembled WGS sequence"/>
</dbReference>
<reference evidence="1" key="2">
    <citation type="submission" date="2023-05" db="EMBL/GenBank/DDBJ databases">
        <authorList>
            <person name="Fouks B."/>
        </authorList>
    </citation>
    <scope>NUCLEOTIDE SEQUENCE</scope>
    <source>
        <strain evidence="1">Stay&amp;Tobe</strain>
        <tissue evidence="1">Testes</tissue>
    </source>
</reference>